<dbReference type="InterPro" id="IPR019544">
    <property type="entry name" value="Tetratricopeptide_SHNi-TPR_dom"/>
</dbReference>
<evidence type="ECO:0000256" key="7">
    <source>
        <dbReference type="SAM" id="Coils"/>
    </source>
</evidence>
<evidence type="ECO:0000256" key="1">
    <source>
        <dbReference type="ARBA" id="ARBA00004123"/>
    </source>
</evidence>
<name>R0GWI6_9BRAS</name>
<evidence type="ECO:0000256" key="4">
    <source>
        <dbReference type="ARBA" id="ARBA00022803"/>
    </source>
</evidence>
<dbReference type="OrthoDB" id="5587616at2759"/>
<sequence length="541" mass="57497">VSIFSLKSAKKRREGFATNCSQQICHFLFFLISNSPTNHAMVEEAASASEASVTEAVPTLTEPVIQTLEPNQASIEATVESAVQGGTESTCNNNNNNAADSAATDVCDVEREKTIEFADELTEKGSVFLKEQDFGEAVDCFSRALEIRVEHYGELDAECVNAYYRYGSALLEKAQAEADPLGNVPKKEGEVQQESSSKDDSVKNTVNGESLAASVVSSNPERQGSSSGQEGAGGIEQGEDGENCHDDDLSDADGDEDDSDLDMAWKMLDIARAITDKQSADTMVKVDILCALAEISLEREDIESSLSDYKKALSILERLVEPDSRHTAELNFRICICLETGCQPKEAMPYCQKAMLICKARMERLSNEIKGASGSATSSTVSEIDEGIQQSSNVPYIDKSTSDKEAEIEVMAGLAEDLEKKLEDLKQQAENPKQVLAELMGMVSAKASEKASEEAVPAAAEMSSSRMGTANTNFGKDLESPTVSTAHTGAAAGGGASSGVTHLGVVGRGVKRVLMNATSIESSASKKPATGPSDKADGNSS</sequence>
<evidence type="ECO:0000256" key="2">
    <source>
        <dbReference type="ARBA" id="ARBA00008402"/>
    </source>
</evidence>
<feature type="non-terminal residue" evidence="10">
    <location>
        <position position="1"/>
    </location>
</feature>
<keyword evidence="3" id="KW-0677">Repeat</keyword>
<dbReference type="GO" id="GO:0006335">
    <property type="term" value="P:DNA replication-dependent chromatin assembly"/>
    <property type="evidence" value="ECO:0007669"/>
    <property type="project" value="TreeGrafter"/>
</dbReference>
<gene>
    <name evidence="10" type="ORF">CARUB_v10004537mg</name>
</gene>
<proteinExistence type="inferred from homology"/>
<dbReference type="Gene3D" id="1.25.40.10">
    <property type="entry name" value="Tetratricopeptide repeat domain"/>
    <property type="match status" value="2"/>
</dbReference>
<comment type="subcellular location">
    <subcellularLocation>
        <location evidence="1">Nucleus</location>
    </subcellularLocation>
</comment>
<feature type="region of interest" description="Disordered" evidence="8">
    <location>
        <begin position="454"/>
        <end position="501"/>
    </location>
</feature>
<evidence type="ECO:0000256" key="5">
    <source>
        <dbReference type="ARBA" id="ARBA00023242"/>
    </source>
</evidence>
<dbReference type="eggNOG" id="KOG4563">
    <property type="taxonomic scope" value="Eukaryota"/>
</dbReference>
<dbReference type="InterPro" id="IPR019734">
    <property type="entry name" value="TPR_rpt"/>
</dbReference>
<keyword evidence="7" id="KW-0175">Coiled coil</keyword>
<evidence type="ECO:0000256" key="8">
    <source>
        <dbReference type="SAM" id="MobiDB-lite"/>
    </source>
</evidence>
<keyword evidence="11" id="KW-1185">Reference proteome</keyword>
<dbReference type="AlphaFoldDB" id="R0GWI6"/>
<dbReference type="SMART" id="SM00028">
    <property type="entry name" value="TPR"/>
    <property type="match status" value="3"/>
</dbReference>
<dbReference type="PANTHER" id="PTHR15081">
    <property type="entry name" value="NUCLEAR AUTOANTIGENIC SPERM PROTEIN NASP -RELATED"/>
    <property type="match status" value="1"/>
</dbReference>
<feature type="repeat" description="TPR" evidence="6">
    <location>
        <begin position="118"/>
        <end position="151"/>
    </location>
</feature>
<evidence type="ECO:0000259" key="9">
    <source>
        <dbReference type="Pfam" id="PF10516"/>
    </source>
</evidence>
<dbReference type="FunFam" id="1.25.40.10:FF:003645">
    <property type="entry name" value="Tetratricopeptide repeat (TPR)-like superfamily protein"/>
    <property type="match status" value="1"/>
</dbReference>
<dbReference type="PROSITE" id="PS50005">
    <property type="entry name" value="TPR"/>
    <property type="match status" value="1"/>
</dbReference>
<organism evidence="10 11">
    <name type="scientific">Capsella rubella</name>
    <dbReference type="NCBI Taxonomy" id="81985"/>
    <lineage>
        <taxon>Eukaryota</taxon>
        <taxon>Viridiplantae</taxon>
        <taxon>Streptophyta</taxon>
        <taxon>Embryophyta</taxon>
        <taxon>Tracheophyta</taxon>
        <taxon>Spermatophyta</taxon>
        <taxon>Magnoliopsida</taxon>
        <taxon>eudicotyledons</taxon>
        <taxon>Gunneridae</taxon>
        <taxon>Pentapetalae</taxon>
        <taxon>rosids</taxon>
        <taxon>malvids</taxon>
        <taxon>Brassicales</taxon>
        <taxon>Brassicaceae</taxon>
        <taxon>Camelineae</taxon>
        <taxon>Capsella</taxon>
    </lineage>
</organism>
<reference evidence="11" key="1">
    <citation type="journal article" date="2013" name="Nat. Genet.">
        <title>The Capsella rubella genome and the genomic consequences of rapid mating system evolution.</title>
        <authorList>
            <person name="Slotte T."/>
            <person name="Hazzouri K.M."/>
            <person name="Agren J.A."/>
            <person name="Koenig D."/>
            <person name="Maumus F."/>
            <person name="Guo Y.L."/>
            <person name="Steige K."/>
            <person name="Platts A.E."/>
            <person name="Escobar J.S."/>
            <person name="Newman L.K."/>
            <person name="Wang W."/>
            <person name="Mandakova T."/>
            <person name="Vello E."/>
            <person name="Smith L.M."/>
            <person name="Henz S.R."/>
            <person name="Steffen J."/>
            <person name="Takuno S."/>
            <person name="Brandvain Y."/>
            <person name="Coop G."/>
            <person name="Andolfatto P."/>
            <person name="Hu T.T."/>
            <person name="Blanchette M."/>
            <person name="Clark R.M."/>
            <person name="Quesneville H."/>
            <person name="Nordborg M."/>
            <person name="Gaut B.S."/>
            <person name="Lysak M.A."/>
            <person name="Jenkins J."/>
            <person name="Grimwood J."/>
            <person name="Chapman J."/>
            <person name="Prochnik S."/>
            <person name="Shu S."/>
            <person name="Rokhsar D."/>
            <person name="Schmutz J."/>
            <person name="Weigel D."/>
            <person name="Wright S.I."/>
        </authorList>
    </citation>
    <scope>NUCLEOTIDE SEQUENCE [LARGE SCALE GENOMIC DNA]</scope>
    <source>
        <strain evidence="11">cv. Monte Gargano</strain>
    </source>
</reference>
<feature type="region of interest" description="Disordered" evidence="8">
    <location>
        <begin position="518"/>
        <end position="541"/>
    </location>
</feature>
<feature type="compositionally biased region" description="Low complexity" evidence="8">
    <location>
        <begin position="454"/>
        <end position="465"/>
    </location>
</feature>
<keyword evidence="5" id="KW-0539">Nucleus</keyword>
<dbReference type="STRING" id="81985.R0GWI6"/>
<evidence type="ECO:0000256" key="3">
    <source>
        <dbReference type="ARBA" id="ARBA00022737"/>
    </source>
</evidence>
<dbReference type="InterPro" id="IPR051730">
    <property type="entry name" value="NASP-like"/>
</dbReference>
<dbReference type="InterPro" id="IPR011990">
    <property type="entry name" value="TPR-like_helical_dom_sf"/>
</dbReference>
<feature type="coiled-coil region" evidence="7">
    <location>
        <begin position="292"/>
        <end position="319"/>
    </location>
</feature>
<dbReference type="EMBL" id="KB870811">
    <property type="protein sequence ID" value="EOA15483.1"/>
    <property type="molecule type" value="Genomic_DNA"/>
</dbReference>
<keyword evidence="4 6" id="KW-0802">TPR repeat</keyword>
<feature type="compositionally biased region" description="Basic and acidic residues" evidence="8">
    <location>
        <begin position="185"/>
        <end position="202"/>
    </location>
</feature>
<dbReference type="GO" id="GO:0005654">
    <property type="term" value="C:nucleoplasm"/>
    <property type="evidence" value="ECO:0007669"/>
    <property type="project" value="TreeGrafter"/>
</dbReference>
<evidence type="ECO:0000313" key="11">
    <source>
        <dbReference type="Proteomes" id="UP000029121"/>
    </source>
</evidence>
<protein>
    <recommendedName>
        <fullName evidence="9">Tetratricopeptide SHNi-TPR domain-containing protein</fullName>
    </recommendedName>
</protein>
<evidence type="ECO:0000256" key="6">
    <source>
        <dbReference type="PROSITE-ProRule" id="PRU00339"/>
    </source>
</evidence>
<dbReference type="GO" id="GO:0042393">
    <property type="term" value="F:histone binding"/>
    <property type="evidence" value="ECO:0007669"/>
    <property type="project" value="TreeGrafter"/>
</dbReference>
<dbReference type="SUPFAM" id="SSF48452">
    <property type="entry name" value="TPR-like"/>
    <property type="match status" value="1"/>
</dbReference>
<feature type="coiled-coil region" evidence="7">
    <location>
        <begin position="408"/>
        <end position="435"/>
    </location>
</feature>
<dbReference type="Proteomes" id="UP000029121">
    <property type="component" value="Unassembled WGS sequence"/>
</dbReference>
<feature type="region of interest" description="Disordered" evidence="8">
    <location>
        <begin position="180"/>
        <end position="258"/>
    </location>
</feature>
<dbReference type="Pfam" id="PF10516">
    <property type="entry name" value="SHNi-TPR"/>
    <property type="match status" value="1"/>
</dbReference>
<comment type="similarity">
    <text evidence="2">Belongs to the NASP family.</text>
</comment>
<dbReference type="KEGG" id="crb:17878712"/>
<dbReference type="GO" id="GO:0034080">
    <property type="term" value="P:CENP-A containing chromatin assembly"/>
    <property type="evidence" value="ECO:0007669"/>
    <property type="project" value="TreeGrafter"/>
</dbReference>
<evidence type="ECO:0000313" key="10">
    <source>
        <dbReference type="EMBL" id="EOA15483.1"/>
    </source>
</evidence>
<feature type="compositionally biased region" description="Acidic residues" evidence="8">
    <location>
        <begin position="248"/>
        <end position="258"/>
    </location>
</feature>
<feature type="domain" description="Tetratricopeptide SHNi-TPR" evidence="9">
    <location>
        <begin position="287"/>
        <end position="323"/>
    </location>
</feature>
<dbReference type="PANTHER" id="PTHR15081:SF1">
    <property type="entry name" value="NUCLEAR AUTOANTIGENIC SPERM PROTEIN"/>
    <property type="match status" value="1"/>
</dbReference>
<accession>R0GWI6</accession>